<feature type="transmembrane region" description="Helical" evidence="1">
    <location>
        <begin position="81"/>
        <end position="106"/>
    </location>
</feature>
<evidence type="ECO:0008006" key="4">
    <source>
        <dbReference type="Google" id="ProtNLM"/>
    </source>
</evidence>
<dbReference type="AlphaFoldDB" id="A0A2K9ASH0"/>
<dbReference type="Proteomes" id="UP000232693">
    <property type="component" value="Chromosome"/>
</dbReference>
<keyword evidence="1" id="KW-0812">Transmembrane</keyword>
<dbReference type="EMBL" id="CP025120">
    <property type="protein sequence ID" value="AUD79363.1"/>
    <property type="molecule type" value="Genomic_DNA"/>
</dbReference>
<keyword evidence="1" id="KW-1133">Transmembrane helix</keyword>
<evidence type="ECO:0000313" key="2">
    <source>
        <dbReference type="EMBL" id="AUD79363.1"/>
    </source>
</evidence>
<feature type="transmembrane region" description="Helical" evidence="1">
    <location>
        <begin position="12"/>
        <end position="30"/>
    </location>
</feature>
<evidence type="ECO:0000313" key="3">
    <source>
        <dbReference type="Proteomes" id="UP000232693"/>
    </source>
</evidence>
<feature type="transmembrane region" description="Helical" evidence="1">
    <location>
        <begin position="50"/>
        <end position="74"/>
    </location>
</feature>
<dbReference type="RefSeq" id="WP_106647181.1">
    <property type="nucleotide sequence ID" value="NZ_BMGO01000001.1"/>
</dbReference>
<protein>
    <recommendedName>
        <fullName evidence="4">DUF4064 domain-containing protein</fullName>
    </recommendedName>
</protein>
<reference evidence="2 3" key="1">
    <citation type="submission" date="2017-12" db="EMBL/GenBank/DDBJ databases">
        <title>Kangiella profundi FT102 completed genome.</title>
        <authorList>
            <person name="Xu J."/>
            <person name="Wang J."/>
            <person name="Lu Y."/>
        </authorList>
    </citation>
    <scope>NUCLEOTIDE SEQUENCE [LARGE SCALE GENOMIC DNA]</scope>
    <source>
        <strain evidence="2 3">FT102</strain>
    </source>
</reference>
<sequence>MNKHEYRLTWLFLLYGVIAVAVLTFGLPHIMERFAETNTALYSKEVLSPFQLILLSAIISHALIVFFAGVYSFIQKTTQHNLSLIAAISLLITFPIGTAIGIYYLWYRSKSHQLSNRPQYNL</sequence>
<organism evidence="2 3">
    <name type="scientific">Kangiella profundi</name>
    <dbReference type="NCBI Taxonomy" id="1561924"/>
    <lineage>
        <taxon>Bacteria</taxon>
        <taxon>Pseudomonadati</taxon>
        <taxon>Pseudomonadota</taxon>
        <taxon>Gammaproteobacteria</taxon>
        <taxon>Kangiellales</taxon>
        <taxon>Kangiellaceae</taxon>
        <taxon>Kangiella</taxon>
    </lineage>
</organism>
<keyword evidence="1" id="KW-0472">Membrane</keyword>
<proteinExistence type="predicted"/>
<gene>
    <name evidence="2" type="ORF">CW740_08935</name>
</gene>
<keyword evidence="3" id="KW-1185">Reference proteome</keyword>
<name>A0A2K9ASH0_9GAMM</name>
<dbReference type="KEGG" id="kpd:CW740_08935"/>
<evidence type="ECO:0000256" key="1">
    <source>
        <dbReference type="SAM" id="Phobius"/>
    </source>
</evidence>
<accession>A0A2K9ASH0</accession>